<dbReference type="EMBL" id="GG682149">
    <property type="protein sequence ID" value="EER03696.1"/>
    <property type="molecule type" value="Genomic_DNA"/>
</dbReference>
<evidence type="ECO:0000313" key="2">
    <source>
        <dbReference type="Proteomes" id="UP000007800"/>
    </source>
</evidence>
<dbReference type="GeneID" id="9048190"/>
<reference evidence="1 2" key="1">
    <citation type="submission" date="2008-07" db="EMBL/GenBank/DDBJ databases">
        <authorList>
            <person name="El-Sayed N."/>
            <person name="Caler E."/>
            <person name="Inman J."/>
            <person name="Amedeo P."/>
            <person name="Hass B."/>
            <person name="Wortman J."/>
        </authorList>
    </citation>
    <scope>NUCLEOTIDE SEQUENCE [LARGE SCALE GENOMIC DNA]</scope>
    <source>
        <strain evidence="2">ATCC 50983 / TXsc</strain>
    </source>
</reference>
<organism evidence="2">
    <name type="scientific">Perkinsus marinus (strain ATCC 50983 / TXsc)</name>
    <dbReference type="NCBI Taxonomy" id="423536"/>
    <lineage>
        <taxon>Eukaryota</taxon>
        <taxon>Sar</taxon>
        <taxon>Alveolata</taxon>
        <taxon>Perkinsozoa</taxon>
        <taxon>Perkinsea</taxon>
        <taxon>Perkinsida</taxon>
        <taxon>Perkinsidae</taxon>
        <taxon>Perkinsus</taxon>
    </lineage>
</organism>
<keyword evidence="2" id="KW-1185">Reference proteome</keyword>
<name>C5LHU2_PERM5</name>
<sequence>MPSSATTAAELWLADLKRAQATLQDVVRECDGTLRAAAIGGGGGRSQDGVGTAIAVTRGRIAQLRQLHTHLARGLANLSGEPEAQLEGDIQRAWSSFQSNLQRRSGQADLESEP</sequence>
<protein>
    <submittedName>
        <fullName evidence="1">Uncharacterized protein</fullName>
    </submittedName>
</protein>
<gene>
    <name evidence="1" type="ORF">Pmar_PMAR022993</name>
</gene>
<dbReference type="RefSeq" id="XP_002771880.1">
    <property type="nucleotide sequence ID" value="XM_002771834.1"/>
</dbReference>
<evidence type="ECO:0000313" key="1">
    <source>
        <dbReference type="EMBL" id="EER03696.1"/>
    </source>
</evidence>
<dbReference type="InParanoid" id="C5LHU2"/>
<accession>C5LHU2</accession>
<proteinExistence type="predicted"/>
<dbReference type="Proteomes" id="UP000007800">
    <property type="component" value="Unassembled WGS sequence"/>
</dbReference>
<dbReference type="OrthoDB" id="428895at2759"/>
<dbReference type="AlphaFoldDB" id="C5LHU2"/>